<dbReference type="EnsemblMetazoa" id="G2928.1">
    <property type="protein sequence ID" value="G2928.1:cds"/>
    <property type="gene ID" value="G2928"/>
</dbReference>
<dbReference type="EnsemblMetazoa" id="G2928.4">
    <property type="protein sequence ID" value="G2928.4:cds"/>
    <property type="gene ID" value="G2928"/>
</dbReference>
<sequence length="443" mass="51226">MPGKKKKFIDKKSAVTFHLVHRSQRDPLQADEESSKHVLLPVEKKEPSAEQKREELQKYGIFFDDEYDYLQHLKDVNEVYELEEHVPRENKNVKINLPSSVFATDLEKGVGLLNEAVPIRGPRPDWDPDIVAALDDDFDYNDPENQLEDDFISMANTGDGPRFEEGYEGNGSDDGFDSDECEFSDDDFGSDDREKMFMDEETKSRFTNYSMSSSVIKRNDGLTLLDDRFEKLYEQYEDTEIGALDNEDVDGYVGQGSHMLDTILEDFEKQQENNRRTLHAVMDDERPDDLGIEVKSDEESDSGGDLVPMVIEKPKEKWDCESILSTYSNLYNHPKLIEEPGKDKIKLTSRLMIPEGVLEQPGLTRKQIEQEMRESRRADKASTYRPKNETAEERKQRKQATKQERKERRVEKKANKEAFSAEKVRQTKEQLNLQTNLQGLKLS</sequence>
<proteinExistence type="inferred from homology"/>
<evidence type="ECO:0000313" key="5">
    <source>
        <dbReference type="Proteomes" id="UP000005408"/>
    </source>
</evidence>
<dbReference type="Pfam" id="PF04180">
    <property type="entry name" value="LTV"/>
    <property type="match status" value="2"/>
</dbReference>
<dbReference type="InterPro" id="IPR007307">
    <property type="entry name" value="Ltv1"/>
</dbReference>
<feature type="compositionally biased region" description="Basic and acidic residues" evidence="3">
    <location>
        <begin position="42"/>
        <end position="51"/>
    </location>
</feature>
<feature type="region of interest" description="Disordered" evidence="3">
    <location>
        <begin position="369"/>
        <end position="426"/>
    </location>
</feature>
<evidence type="ECO:0000256" key="3">
    <source>
        <dbReference type="SAM" id="MobiDB-lite"/>
    </source>
</evidence>
<dbReference type="GO" id="GO:0042274">
    <property type="term" value="P:ribosomal small subunit biogenesis"/>
    <property type="evidence" value="ECO:0007669"/>
    <property type="project" value="InterPro"/>
</dbReference>
<dbReference type="PANTHER" id="PTHR21531:SF0">
    <property type="entry name" value="PROTEIN LTV1 HOMOLOG"/>
    <property type="match status" value="1"/>
</dbReference>
<dbReference type="GO" id="GO:0000056">
    <property type="term" value="P:ribosomal small subunit export from nucleus"/>
    <property type="evidence" value="ECO:0007669"/>
    <property type="project" value="TreeGrafter"/>
</dbReference>
<comment type="similarity">
    <text evidence="1">Belongs to the LTV1 family.</text>
</comment>
<name>A0A8W8LNR9_MAGGI</name>
<dbReference type="KEGG" id="crg:105340732"/>
<keyword evidence="5" id="KW-1185">Reference proteome</keyword>
<dbReference type="Proteomes" id="UP000005408">
    <property type="component" value="Unassembled WGS sequence"/>
</dbReference>
<dbReference type="AlphaFoldDB" id="A0A8W8LNR9"/>
<evidence type="ECO:0000313" key="4">
    <source>
        <dbReference type="EnsemblMetazoa" id="G2928.4:cds"/>
    </source>
</evidence>
<feature type="region of interest" description="Disordered" evidence="3">
    <location>
        <begin position="20"/>
        <end position="51"/>
    </location>
</feature>
<evidence type="ECO:0000256" key="1">
    <source>
        <dbReference type="ARBA" id="ARBA00009078"/>
    </source>
</evidence>
<dbReference type="OMA" id="TKEFLFM"/>
<dbReference type="GeneID" id="105340732"/>
<dbReference type="GO" id="GO:0030688">
    <property type="term" value="C:preribosome, small subunit precursor"/>
    <property type="evidence" value="ECO:0007669"/>
    <property type="project" value="TreeGrafter"/>
</dbReference>
<dbReference type="GO" id="GO:0005829">
    <property type="term" value="C:cytosol"/>
    <property type="evidence" value="ECO:0007669"/>
    <property type="project" value="TreeGrafter"/>
</dbReference>
<dbReference type="RefSeq" id="XP_011445214.2">
    <property type="nucleotide sequence ID" value="XM_011446912.4"/>
</dbReference>
<reference evidence="4" key="1">
    <citation type="submission" date="2022-08" db="UniProtKB">
        <authorList>
            <consortium name="EnsemblMetazoa"/>
        </authorList>
    </citation>
    <scope>IDENTIFICATION</scope>
    <source>
        <strain evidence="4">05x7-T-G4-1.051#20</strain>
    </source>
</reference>
<dbReference type="PANTHER" id="PTHR21531">
    <property type="entry name" value="LOW-TEMPERATURE VIABILITY PROTEIN LTV1-RELATED"/>
    <property type="match status" value="1"/>
</dbReference>
<protein>
    <recommendedName>
        <fullName evidence="2">Protein LTV1 homolog</fullName>
    </recommendedName>
</protein>
<dbReference type="OrthoDB" id="5852896at2759"/>
<evidence type="ECO:0000256" key="2">
    <source>
        <dbReference type="ARBA" id="ARBA00021561"/>
    </source>
</evidence>
<accession>A0A8W8LNR9</accession>
<dbReference type="GO" id="GO:0005634">
    <property type="term" value="C:nucleus"/>
    <property type="evidence" value="ECO:0007669"/>
    <property type="project" value="TreeGrafter"/>
</dbReference>
<organism evidence="4 5">
    <name type="scientific">Magallana gigas</name>
    <name type="common">Pacific oyster</name>
    <name type="synonym">Crassostrea gigas</name>
    <dbReference type="NCBI Taxonomy" id="29159"/>
    <lineage>
        <taxon>Eukaryota</taxon>
        <taxon>Metazoa</taxon>
        <taxon>Spiralia</taxon>
        <taxon>Lophotrochozoa</taxon>
        <taxon>Mollusca</taxon>
        <taxon>Bivalvia</taxon>
        <taxon>Autobranchia</taxon>
        <taxon>Pteriomorphia</taxon>
        <taxon>Ostreida</taxon>
        <taxon>Ostreoidea</taxon>
        <taxon>Ostreidae</taxon>
        <taxon>Magallana</taxon>
    </lineage>
</organism>